<comment type="caution">
    <text evidence="1">The sequence shown here is derived from an EMBL/GenBank/DDBJ whole genome shotgun (WGS) entry which is preliminary data.</text>
</comment>
<dbReference type="VEuPathDB" id="FungiDB:PABG_04247"/>
<dbReference type="Proteomes" id="UP000242814">
    <property type="component" value="Unassembled WGS sequence"/>
</dbReference>
<dbReference type="EMBL" id="LZYO01000166">
    <property type="protein sequence ID" value="ODH27125.1"/>
    <property type="molecule type" value="Genomic_DNA"/>
</dbReference>
<organism evidence="1 2">
    <name type="scientific">Paracoccidioides brasiliensis</name>
    <dbReference type="NCBI Taxonomy" id="121759"/>
    <lineage>
        <taxon>Eukaryota</taxon>
        <taxon>Fungi</taxon>
        <taxon>Dikarya</taxon>
        <taxon>Ascomycota</taxon>
        <taxon>Pezizomycotina</taxon>
        <taxon>Eurotiomycetes</taxon>
        <taxon>Eurotiomycetidae</taxon>
        <taxon>Onygenales</taxon>
        <taxon>Ajellomycetaceae</taxon>
        <taxon>Paracoccidioides</taxon>
    </lineage>
</organism>
<evidence type="ECO:0000313" key="1">
    <source>
        <dbReference type="EMBL" id="ODH27125.1"/>
    </source>
</evidence>
<accession>A0A1D2JDI2</accession>
<reference evidence="1 2" key="1">
    <citation type="submission" date="2016-06" db="EMBL/GenBank/DDBJ databases">
        <authorList>
            <person name="Kjaerup R.B."/>
            <person name="Dalgaard T.S."/>
            <person name="Juul-Madsen H.R."/>
        </authorList>
    </citation>
    <scope>NUCLEOTIDE SEQUENCE [LARGE SCALE GENOMIC DNA]</scope>
    <source>
        <strain evidence="1 2">Pb300</strain>
    </source>
</reference>
<evidence type="ECO:0000313" key="2">
    <source>
        <dbReference type="Proteomes" id="UP000242814"/>
    </source>
</evidence>
<name>A0A1D2JDI2_PARBR</name>
<protein>
    <submittedName>
        <fullName evidence="1">Uncharacterized protein</fullName>
    </submittedName>
</protein>
<dbReference type="AlphaFoldDB" id="A0A1D2JDI2"/>
<proteinExistence type="predicted"/>
<gene>
    <name evidence="1" type="ORF">ACO22_04290</name>
</gene>
<sequence length="149" mass="16566">MTLGAIASLDLYMQEENLSLPKDEQSDNTCSLQKKQAHSWIQRASLRIPSTKNQRWCKTKLALGTRWRQTSCIDKALSDPGVLSINFMHRCLSDAGSPLHGQTPRTGPNAADAKSRLRLFFPNGWMSVLSAVRKAPKMPPKVKDLTSST</sequence>